<name>A0A183MLR1_9TREM</name>
<dbReference type="Proteomes" id="UP000277204">
    <property type="component" value="Unassembled WGS sequence"/>
</dbReference>
<organism evidence="2 3">
    <name type="scientific">Schistosoma margrebowiei</name>
    <dbReference type="NCBI Taxonomy" id="48269"/>
    <lineage>
        <taxon>Eukaryota</taxon>
        <taxon>Metazoa</taxon>
        <taxon>Spiralia</taxon>
        <taxon>Lophotrochozoa</taxon>
        <taxon>Platyhelminthes</taxon>
        <taxon>Trematoda</taxon>
        <taxon>Digenea</taxon>
        <taxon>Strigeidida</taxon>
        <taxon>Schistosomatoidea</taxon>
        <taxon>Schistosomatidae</taxon>
        <taxon>Schistosoma</taxon>
    </lineage>
</organism>
<keyword evidence="3" id="KW-1185">Reference proteome</keyword>
<reference evidence="2 3" key="1">
    <citation type="submission" date="2018-11" db="EMBL/GenBank/DDBJ databases">
        <authorList>
            <consortium name="Pathogen Informatics"/>
        </authorList>
    </citation>
    <scope>NUCLEOTIDE SEQUENCE [LARGE SCALE GENOMIC DNA]</scope>
    <source>
        <strain evidence="2 3">Zambia</strain>
    </source>
</reference>
<feature type="region of interest" description="Disordered" evidence="1">
    <location>
        <begin position="130"/>
        <end position="155"/>
    </location>
</feature>
<protein>
    <submittedName>
        <fullName evidence="2">Uncharacterized protein</fullName>
    </submittedName>
</protein>
<proteinExistence type="predicted"/>
<sequence>MTLPFDRLQLLFERQLEFLVNLRTQLRNHSCFGDATEVDGLISQLHSELENDCGLHESSTNCISNDTAVTQDPPSSPVLSISETCSVMDSNSIIPETACADTDLSSSQKDSLLNVHRIVAITAHETENKSSSTLNATAPNGSHHFATKVPDEFNY</sequence>
<evidence type="ECO:0000313" key="3">
    <source>
        <dbReference type="Proteomes" id="UP000277204"/>
    </source>
</evidence>
<gene>
    <name evidence="2" type="ORF">SMRZ_LOCUS16986</name>
</gene>
<dbReference type="AlphaFoldDB" id="A0A183MLR1"/>
<evidence type="ECO:0000313" key="2">
    <source>
        <dbReference type="EMBL" id="VDP22644.1"/>
    </source>
</evidence>
<accession>A0A183MLR1</accession>
<dbReference type="EMBL" id="UZAI01017265">
    <property type="protein sequence ID" value="VDP22644.1"/>
    <property type="molecule type" value="Genomic_DNA"/>
</dbReference>
<evidence type="ECO:0000256" key="1">
    <source>
        <dbReference type="SAM" id="MobiDB-lite"/>
    </source>
</evidence>
<feature type="compositionally biased region" description="Polar residues" evidence="1">
    <location>
        <begin position="130"/>
        <end position="140"/>
    </location>
</feature>